<evidence type="ECO:0008006" key="3">
    <source>
        <dbReference type="Google" id="ProtNLM"/>
    </source>
</evidence>
<protein>
    <recommendedName>
        <fullName evidence="3">DUF3899 domain-containing protein</fullName>
    </recommendedName>
</protein>
<proteinExistence type="predicted"/>
<evidence type="ECO:0000313" key="2">
    <source>
        <dbReference type="EMBL" id="AIE99510.1"/>
    </source>
</evidence>
<keyword evidence="1" id="KW-1133">Transmembrane helix</keyword>
<sequence>MARVDSLIFFLIGFAQLLLAGQMGGDPLLNLLSLFLQGTGGSTLVLGLYFLLFVARHQKDFEESYSKIEKSTLLRNEQTGELELKDTTPMTNKLLWYAGPVGLTLFSALVWMSG</sequence>
<keyword evidence="1" id="KW-0472">Membrane</keyword>
<keyword evidence="1" id="KW-0812">Transmembrane</keyword>
<dbReference type="AlphaFoldDB" id="A0A075G6C3"/>
<name>A0A075G6C3_9EURY</name>
<feature type="transmembrane region" description="Helical" evidence="1">
    <location>
        <begin position="34"/>
        <end position="55"/>
    </location>
</feature>
<organism evidence="2">
    <name type="scientific">uncultured marine group II/III euryarchaeote KM3_110_E06</name>
    <dbReference type="NCBI Taxonomy" id="1457852"/>
    <lineage>
        <taxon>Archaea</taxon>
        <taxon>Methanobacteriati</taxon>
        <taxon>Methanobacteriota</taxon>
        <taxon>environmental samples</taxon>
    </lineage>
</organism>
<accession>A0A075G6C3</accession>
<dbReference type="EMBL" id="KF900565">
    <property type="protein sequence ID" value="AIE99510.1"/>
    <property type="molecule type" value="Genomic_DNA"/>
</dbReference>
<reference evidence="2" key="1">
    <citation type="journal article" date="2014" name="Genome Biol. Evol.">
        <title>Pangenome evidence for extensive interdomain horizontal transfer affecting lineage core and shell genes in uncultured planktonic thaumarchaeota and euryarchaeota.</title>
        <authorList>
            <person name="Deschamps P."/>
            <person name="Zivanovic Y."/>
            <person name="Moreira D."/>
            <person name="Rodriguez-Valera F."/>
            <person name="Lopez-Garcia P."/>
        </authorList>
    </citation>
    <scope>NUCLEOTIDE SEQUENCE</scope>
</reference>
<evidence type="ECO:0000256" key="1">
    <source>
        <dbReference type="SAM" id="Phobius"/>
    </source>
</evidence>
<feature type="transmembrane region" description="Helical" evidence="1">
    <location>
        <begin position="94"/>
        <end position="112"/>
    </location>
</feature>